<keyword evidence="7" id="KW-0456">Lyase</keyword>
<proteinExistence type="inferred from homology"/>
<evidence type="ECO:0000256" key="1">
    <source>
        <dbReference type="ARBA" id="ARBA00007812"/>
    </source>
</evidence>
<reference evidence="7 8" key="1">
    <citation type="submission" date="2023-03" db="EMBL/GenBank/DDBJ databases">
        <title>Paludisphaera mucosa sp. nov. a novel planctomycete from northern fen.</title>
        <authorList>
            <person name="Ivanova A."/>
        </authorList>
    </citation>
    <scope>NUCLEOTIDE SEQUENCE [LARGE SCALE GENOMIC DNA]</scope>
    <source>
        <strain evidence="7 8">Pla2</strain>
    </source>
</reference>
<protein>
    <submittedName>
        <fullName evidence="7">Benzoylformate decarboxylase</fullName>
        <ecNumber evidence="7">4.1.1.7</ecNumber>
    </submittedName>
</protein>
<evidence type="ECO:0000256" key="2">
    <source>
        <dbReference type="ARBA" id="ARBA00023052"/>
    </source>
</evidence>
<evidence type="ECO:0000313" key="7">
    <source>
        <dbReference type="EMBL" id="MDG3004264.1"/>
    </source>
</evidence>
<sequence length="526" mass="55762">MPTVTDRCFEVFRSAGMTTMFGNPGSTEEPFLMNFPDDCRYVLGLHEASVVNMAVGYALAGDRAALVNLHTAAGMGNAMGAIINAHHAKAPLVITAGQQHRAMELIEPFLWGRQVEMVRPYVKWSYEPHRAVDVPAALARAYHTAMSAPRGPVFVSICMDDLEQECPALTGRAVAGGPVPGPAAIQSIAAALGEGRRIAIVAGEELDDPDTWPRTIALAERLNAAVFGPPENFRGGFPTGHRLFHGFLPPAIKPLADRLEGFDTLLILGTRVFAYYPYAPGSYLPPGLRAFHVTSDPSEAARAPFGDAAIGCARAAVRQLLDLVAEAGRPDPPPAPTPPPADPSVPITAAFVYKTLADAMPPHAVLVEESLSSLATNQKLIPRDEPGGFYCSGNGILGSALPMAVGVKLARPDRPVVCVLGDGATQYSVQGFWTAAREKLPIVFLVIDNAEYAILKAFANYLHTPGVPGLDLGAIDFAGLAAGYGLAYRPVDRPDRLAPTLQEAFGLEGPSLVHVRIDPAVPPLIG</sequence>
<dbReference type="Gene3D" id="3.40.50.1220">
    <property type="entry name" value="TPP-binding domain"/>
    <property type="match status" value="1"/>
</dbReference>
<dbReference type="EMBL" id="JARRAG010000002">
    <property type="protein sequence ID" value="MDG3004264.1"/>
    <property type="molecule type" value="Genomic_DNA"/>
</dbReference>
<dbReference type="InterPro" id="IPR029035">
    <property type="entry name" value="DHS-like_NAD/FAD-binding_dom"/>
</dbReference>
<evidence type="ECO:0000313" key="8">
    <source>
        <dbReference type="Proteomes" id="UP001216907"/>
    </source>
</evidence>
<dbReference type="SUPFAM" id="SSF52518">
    <property type="entry name" value="Thiamin diphosphate-binding fold (THDP-binding)"/>
    <property type="match status" value="2"/>
</dbReference>
<dbReference type="InterPro" id="IPR029061">
    <property type="entry name" value="THDP-binding"/>
</dbReference>
<dbReference type="PANTHER" id="PTHR18968:SF133">
    <property type="entry name" value="BENZOYLFORMATE DECARBOXYLASE"/>
    <property type="match status" value="1"/>
</dbReference>
<keyword evidence="2 3" id="KW-0786">Thiamine pyrophosphate</keyword>
<comment type="caution">
    <text evidence="7">The sequence shown here is derived from an EMBL/GenBank/DDBJ whole genome shotgun (WGS) entry which is preliminary data.</text>
</comment>
<feature type="domain" description="Thiamine pyrophosphate enzyme TPP-binding" evidence="5">
    <location>
        <begin position="380"/>
        <end position="515"/>
    </location>
</feature>
<dbReference type="Pfam" id="PF02775">
    <property type="entry name" value="TPP_enzyme_C"/>
    <property type="match status" value="1"/>
</dbReference>
<dbReference type="GO" id="GO:0050695">
    <property type="term" value="F:benzoylformate decarboxylase activity"/>
    <property type="evidence" value="ECO:0007669"/>
    <property type="project" value="UniProtKB-EC"/>
</dbReference>
<feature type="domain" description="Thiamine pyrophosphate enzyme N-terminal TPP-binding" evidence="6">
    <location>
        <begin position="3"/>
        <end position="104"/>
    </location>
</feature>
<dbReference type="NCBIfam" id="NF005485">
    <property type="entry name" value="PRK07092.1"/>
    <property type="match status" value="1"/>
</dbReference>
<evidence type="ECO:0000256" key="3">
    <source>
        <dbReference type="RuleBase" id="RU362132"/>
    </source>
</evidence>
<dbReference type="Proteomes" id="UP001216907">
    <property type="component" value="Unassembled WGS sequence"/>
</dbReference>
<comment type="similarity">
    <text evidence="1 3">Belongs to the TPP enzyme family.</text>
</comment>
<evidence type="ECO:0000259" key="5">
    <source>
        <dbReference type="Pfam" id="PF02775"/>
    </source>
</evidence>
<keyword evidence="8" id="KW-1185">Reference proteome</keyword>
<dbReference type="EC" id="4.1.1.7" evidence="7"/>
<name>A0ABT6FA01_9BACT</name>
<organism evidence="7 8">
    <name type="scientific">Paludisphaera mucosa</name>
    <dbReference type="NCBI Taxonomy" id="3030827"/>
    <lineage>
        <taxon>Bacteria</taxon>
        <taxon>Pseudomonadati</taxon>
        <taxon>Planctomycetota</taxon>
        <taxon>Planctomycetia</taxon>
        <taxon>Isosphaerales</taxon>
        <taxon>Isosphaeraceae</taxon>
        <taxon>Paludisphaera</taxon>
    </lineage>
</organism>
<dbReference type="RefSeq" id="WP_277860624.1">
    <property type="nucleotide sequence ID" value="NZ_JARRAG010000002.1"/>
</dbReference>
<dbReference type="PANTHER" id="PTHR18968">
    <property type="entry name" value="THIAMINE PYROPHOSPHATE ENZYMES"/>
    <property type="match status" value="1"/>
</dbReference>
<accession>A0ABT6FA01</accession>
<dbReference type="Pfam" id="PF00205">
    <property type="entry name" value="TPP_enzyme_M"/>
    <property type="match status" value="1"/>
</dbReference>
<dbReference type="Gene3D" id="3.40.50.970">
    <property type="match status" value="2"/>
</dbReference>
<dbReference type="InterPro" id="IPR012000">
    <property type="entry name" value="Thiamin_PyroP_enz_cen_dom"/>
</dbReference>
<dbReference type="InterPro" id="IPR000399">
    <property type="entry name" value="TPP-bd_CS"/>
</dbReference>
<evidence type="ECO:0000259" key="6">
    <source>
        <dbReference type="Pfam" id="PF02776"/>
    </source>
</evidence>
<dbReference type="PROSITE" id="PS00187">
    <property type="entry name" value="TPP_ENZYMES"/>
    <property type="match status" value="1"/>
</dbReference>
<gene>
    <name evidence="7" type="primary">mdlC</name>
    <name evidence="7" type="ORF">PZE19_10795</name>
</gene>
<dbReference type="CDD" id="cd02002">
    <property type="entry name" value="TPP_BFDC"/>
    <property type="match status" value="1"/>
</dbReference>
<dbReference type="CDD" id="cd07035">
    <property type="entry name" value="TPP_PYR_POX_like"/>
    <property type="match status" value="1"/>
</dbReference>
<dbReference type="InterPro" id="IPR012001">
    <property type="entry name" value="Thiamin_PyroP_enz_TPP-bd_dom"/>
</dbReference>
<evidence type="ECO:0000259" key="4">
    <source>
        <dbReference type="Pfam" id="PF00205"/>
    </source>
</evidence>
<dbReference type="InterPro" id="IPR011766">
    <property type="entry name" value="TPP_enzyme_TPP-bd"/>
</dbReference>
<dbReference type="InterPro" id="IPR045229">
    <property type="entry name" value="TPP_enz"/>
</dbReference>
<feature type="domain" description="Thiamine pyrophosphate enzyme central" evidence="4">
    <location>
        <begin position="185"/>
        <end position="320"/>
    </location>
</feature>
<dbReference type="SUPFAM" id="SSF52467">
    <property type="entry name" value="DHS-like NAD/FAD-binding domain"/>
    <property type="match status" value="1"/>
</dbReference>
<dbReference type="Pfam" id="PF02776">
    <property type="entry name" value="TPP_enzyme_N"/>
    <property type="match status" value="1"/>
</dbReference>